<dbReference type="Gene3D" id="4.10.60.10">
    <property type="entry name" value="Zinc finger, CCHC-type"/>
    <property type="match status" value="1"/>
</dbReference>
<dbReference type="AlphaFoldDB" id="A0AAV4ED10"/>
<comment type="caution">
    <text evidence="4">The sequence shown here is derived from an EMBL/GenBank/DDBJ whole genome shotgun (WGS) entry which is preliminary data.</text>
</comment>
<accession>A0AAV4ED10</accession>
<keyword evidence="1" id="KW-0862">Zinc</keyword>
<dbReference type="Proteomes" id="UP000762676">
    <property type="component" value="Unassembled WGS sequence"/>
</dbReference>
<dbReference type="Pfam" id="PF00098">
    <property type="entry name" value="zf-CCHC"/>
    <property type="match status" value="1"/>
</dbReference>
<sequence>MSDIPISIANEAIAAALIKKGITLRSQLKMEGIRDPQRRLTERLSGRRFVWIDLPKATIDPVINLGVFKGRLFYKEMITEMTCRRCLEKGHSARFCTKEEVCLHCKKPGHRAADCSDKIKAGQVEPRNFSRPEQEDEDEMQEGRKETDNPSDTDESDSTQTRHKSSEGWSTAKKKVSTTGK</sequence>
<feature type="domain" description="CCHC-type" evidence="3">
    <location>
        <begin position="102"/>
        <end position="115"/>
    </location>
</feature>
<feature type="region of interest" description="Disordered" evidence="2">
    <location>
        <begin position="123"/>
        <end position="181"/>
    </location>
</feature>
<dbReference type="SMART" id="SM00343">
    <property type="entry name" value="ZnF_C2HC"/>
    <property type="match status" value="2"/>
</dbReference>
<organism evidence="4 5">
    <name type="scientific">Elysia marginata</name>
    <dbReference type="NCBI Taxonomy" id="1093978"/>
    <lineage>
        <taxon>Eukaryota</taxon>
        <taxon>Metazoa</taxon>
        <taxon>Spiralia</taxon>
        <taxon>Lophotrochozoa</taxon>
        <taxon>Mollusca</taxon>
        <taxon>Gastropoda</taxon>
        <taxon>Heterobranchia</taxon>
        <taxon>Euthyneura</taxon>
        <taxon>Panpulmonata</taxon>
        <taxon>Sacoglossa</taxon>
        <taxon>Placobranchoidea</taxon>
        <taxon>Plakobranchidae</taxon>
        <taxon>Elysia</taxon>
    </lineage>
</organism>
<name>A0AAV4ED10_9GAST</name>
<protein>
    <recommendedName>
        <fullName evidence="3">CCHC-type domain-containing protein</fullName>
    </recommendedName>
</protein>
<reference evidence="4 5" key="1">
    <citation type="journal article" date="2021" name="Elife">
        <title>Chloroplast acquisition without the gene transfer in kleptoplastic sea slugs, Plakobranchus ocellatus.</title>
        <authorList>
            <person name="Maeda T."/>
            <person name="Takahashi S."/>
            <person name="Yoshida T."/>
            <person name="Shimamura S."/>
            <person name="Takaki Y."/>
            <person name="Nagai Y."/>
            <person name="Toyoda A."/>
            <person name="Suzuki Y."/>
            <person name="Arimoto A."/>
            <person name="Ishii H."/>
            <person name="Satoh N."/>
            <person name="Nishiyama T."/>
            <person name="Hasebe M."/>
            <person name="Maruyama T."/>
            <person name="Minagawa J."/>
            <person name="Obokata J."/>
            <person name="Shigenobu S."/>
        </authorList>
    </citation>
    <scope>NUCLEOTIDE SEQUENCE [LARGE SCALE GENOMIC DNA]</scope>
</reference>
<dbReference type="EMBL" id="BMAT01007164">
    <property type="protein sequence ID" value="GFR58670.1"/>
    <property type="molecule type" value="Genomic_DNA"/>
</dbReference>
<dbReference type="InterPro" id="IPR001878">
    <property type="entry name" value="Znf_CCHC"/>
</dbReference>
<gene>
    <name evidence="4" type="ORF">ElyMa_003486000</name>
</gene>
<dbReference type="InterPro" id="IPR036875">
    <property type="entry name" value="Znf_CCHC_sf"/>
</dbReference>
<dbReference type="SUPFAM" id="SSF57756">
    <property type="entry name" value="Retrovirus zinc finger-like domains"/>
    <property type="match status" value="1"/>
</dbReference>
<evidence type="ECO:0000256" key="2">
    <source>
        <dbReference type="SAM" id="MobiDB-lite"/>
    </source>
</evidence>
<keyword evidence="1" id="KW-0863">Zinc-finger</keyword>
<dbReference type="PROSITE" id="PS50158">
    <property type="entry name" value="ZF_CCHC"/>
    <property type="match status" value="1"/>
</dbReference>
<keyword evidence="1" id="KW-0479">Metal-binding</keyword>
<dbReference type="GO" id="GO:0008270">
    <property type="term" value="F:zinc ion binding"/>
    <property type="evidence" value="ECO:0007669"/>
    <property type="project" value="UniProtKB-KW"/>
</dbReference>
<keyword evidence="5" id="KW-1185">Reference proteome</keyword>
<proteinExistence type="predicted"/>
<evidence type="ECO:0000259" key="3">
    <source>
        <dbReference type="PROSITE" id="PS50158"/>
    </source>
</evidence>
<evidence type="ECO:0000256" key="1">
    <source>
        <dbReference type="PROSITE-ProRule" id="PRU00047"/>
    </source>
</evidence>
<dbReference type="GO" id="GO:0003676">
    <property type="term" value="F:nucleic acid binding"/>
    <property type="evidence" value="ECO:0007669"/>
    <property type="project" value="InterPro"/>
</dbReference>
<evidence type="ECO:0000313" key="5">
    <source>
        <dbReference type="Proteomes" id="UP000762676"/>
    </source>
</evidence>
<feature type="compositionally biased region" description="Basic residues" evidence="2">
    <location>
        <begin position="172"/>
        <end position="181"/>
    </location>
</feature>
<evidence type="ECO:0000313" key="4">
    <source>
        <dbReference type="EMBL" id="GFR58670.1"/>
    </source>
</evidence>